<evidence type="ECO:0000256" key="1">
    <source>
        <dbReference type="ARBA" id="ARBA00022676"/>
    </source>
</evidence>
<proteinExistence type="predicted"/>
<dbReference type="EMBL" id="CP032152">
    <property type="protein sequence ID" value="AXY67616.1"/>
    <property type="molecule type" value="Genomic_DNA"/>
</dbReference>
<evidence type="ECO:0000256" key="2">
    <source>
        <dbReference type="ARBA" id="ARBA00022679"/>
    </source>
</evidence>
<dbReference type="RefSeq" id="WP_181496390.1">
    <property type="nucleotide sequence ID" value="NZ_CP032152.1"/>
</dbReference>
<dbReference type="KEGG" id="tsq:D3A95_04185"/>
<dbReference type="GO" id="GO:0016020">
    <property type="term" value="C:membrane"/>
    <property type="evidence" value="ECO:0007669"/>
    <property type="project" value="InterPro"/>
</dbReference>
<evidence type="ECO:0000313" key="4">
    <source>
        <dbReference type="Proteomes" id="UP000261812"/>
    </source>
</evidence>
<dbReference type="PANTHER" id="PTHR11927">
    <property type="entry name" value="GALACTOSIDE 2-L-FUCOSYLTRANSFERASE"/>
    <property type="match status" value="1"/>
</dbReference>
<accession>A0A3B7MKF1</accession>
<dbReference type="InterPro" id="IPR002516">
    <property type="entry name" value="Glyco_trans_11"/>
</dbReference>
<dbReference type="Pfam" id="PF01531">
    <property type="entry name" value="Glyco_transf_11"/>
    <property type="match status" value="1"/>
</dbReference>
<name>A0A3B7MKF1_9CYAN</name>
<evidence type="ECO:0000313" key="3">
    <source>
        <dbReference type="EMBL" id="AXY67616.1"/>
    </source>
</evidence>
<dbReference type="PANTHER" id="PTHR11927:SF9">
    <property type="entry name" value="L-FUCOSYLTRANSFERASE"/>
    <property type="match status" value="1"/>
</dbReference>
<dbReference type="GO" id="GO:0005975">
    <property type="term" value="P:carbohydrate metabolic process"/>
    <property type="evidence" value="ECO:0007669"/>
    <property type="project" value="InterPro"/>
</dbReference>
<keyword evidence="2 3" id="KW-0808">Transferase</keyword>
<organism evidence="3 4">
    <name type="scientific">Thermosynechococcus sichuanensis E542</name>
    <dbReference type="NCBI Taxonomy" id="2016101"/>
    <lineage>
        <taxon>Bacteria</taxon>
        <taxon>Bacillati</taxon>
        <taxon>Cyanobacteriota</taxon>
        <taxon>Cyanophyceae</taxon>
        <taxon>Acaryochloridales</taxon>
        <taxon>Thermosynechococcaceae</taxon>
        <taxon>Thermosynechococcus</taxon>
        <taxon>Thermosynechococcus sichuanensis</taxon>
    </lineage>
</organism>
<dbReference type="AlphaFoldDB" id="A0A3B7MKF1"/>
<keyword evidence="4" id="KW-1185">Reference proteome</keyword>
<keyword evidence="1 3" id="KW-0328">Glycosyltransferase</keyword>
<dbReference type="GO" id="GO:0008107">
    <property type="term" value="F:galactoside 2-alpha-L-fucosyltransferase activity"/>
    <property type="evidence" value="ECO:0007669"/>
    <property type="project" value="InterPro"/>
</dbReference>
<reference evidence="4" key="1">
    <citation type="submission" date="2018-09" db="EMBL/GenBank/DDBJ databases">
        <title>Complete genome sequence of thermophilic cyanobacteria strain Thermosynechococcus elongatus PKUAC-SCTE542.</title>
        <authorList>
            <person name="Liang Y."/>
            <person name="Tang J."/>
            <person name="Daroch M."/>
        </authorList>
    </citation>
    <scope>NUCLEOTIDE SEQUENCE [LARGE SCALE GENOMIC DNA]</scope>
    <source>
        <strain evidence="4">E542</strain>
    </source>
</reference>
<protein>
    <submittedName>
        <fullName evidence="3">Alpha-1,2-fucosyltransferase</fullName>
    </submittedName>
</protein>
<gene>
    <name evidence="3" type="ORF">D3A95_04185</name>
</gene>
<dbReference type="CDD" id="cd11301">
    <property type="entry name" value="Fut1_Fut2_like"/>
    <property type="match status" value="1"/>
</dbReference>
<dbReference type="Proteomes" id="UP000261812">
    <property type="component" value="Chromosome"/>
</dbReference>
<sequence length="293" mass="33988">MIIVNIIGGLGNQMFQYALGRTLSITKGVPLRLDISDFQSYQLHQGFELHRVFCCEAPIASLEDLKSVLGGWGVPSIRRAIANLKLSALCQGRLILEPHYHYWAQIHSIPDTAYLQGYWQSEKYFSEIADILREDFKFRQPLSETNAQWADKMAQCNSISLHIRRGDYVSNPTTHKVHGVCQLDYYYRAIEYMTSLIDDPVFFVFSDEVEWAKVNLKTSYPIYYVENNTAQESYNDMRLMSLCRHHIIANSTFSWWGAWLNNRTEKIVIAPQKWFATPSKDDSDLIPKSWIRI</sequence>
<dbReference type="Gene3D" id="3.40.50.11350">
    <property type="match status" value="1"/>
</dbReference>